<proteinExistence type="predicted"/>
<reference evidence="3" key="2">
    <citation type="journal article" date="2022" name="BMC Genomics">
        <title>Comparative genome analysis of mycobacteria focusing on tRNA and non-coding RNA.</title>
        <authorList>
            <person name="Behra P.R.K."/>
            <person name="Pettersson B.M.F."/>
            <person name="Ramesh M."/>
            <person name="Das S."/>
            <person name="Dasgupta S."/>
            <person name="Kirsebom L.A."/>
        </authorList>
    </citation>
    <scope>NUCLEOTIDE SEQUENCE</scope>
    <source>
        <strain evidence="3">DSM 45406</strain>
    </source>
</reference>
<dbReference type="Proteomes" id="UP001140272">
    <property type="component" value="Unassembled WGS sequence"/>
</dbReference>
<feature type="region of interest" description="Disordered" evidence="1">
    <location>
        <begin position="69"/>
        <end position="109"/>
    </location>
</feature>
<dbReference type="GO" id="GO:0008270">
    <property type="term" value="F:zinc ion binding"/>
    <property type="evidence" value="ECO:0007669"/>
    <property type="project" value="InterPro"/>
</dbReference>
<feature type="compositionally biased region" description="Basic and acidic residues" evidence="1">
    <location>
        <begin position="1"/>
        <end position="18"/>
    </location>
</feature>
<feature type="domain" description="HNH" evidence="2">
    <location>
        <begin position="72"/>
        <end position="101"/>
    </location>
</feature>
<evidence type="ECO:0000313" key="4">
    <source>
        <dbReference type="Proteomes" id="UP001140272"/>
    </source>
</evidence>
<dbReference type="GO" id="GO:0004519">
    <property type="term" value="F:endonuclease activity"/>
    <property type="evidence" value="ECO:0007669"/>
    <property type="project" value="UniProtKB-KW"/>
</dbReference>
<dbReference type="RefSeq" id="WP_350355943.1">
    <property type="nucleotide sequence ID" value="NZ_CP092427.2"/>
</dbReference>
<dbReference type="EMBL" id="JACKRN010000051">
    <property type="protein sequence ID" value="MCV7069438.1"/>
    <property type="molecule type" value="Genomic_DNA"/>
</dbReference>
<reference evidence="3" key="1">
    <citation type="submission" date="2020-07" db="EMBL/GenBank/DDBJ databases">
        <authorList>
            <person name="Pettersson B.M.F."/>
            <person name="Behra P.R.K."/>
            <person name="Ramesh M."/>
            <person name="Das S."/>
            <person name="Dasgupta S."/>
            <person name="Kirsebom L.A."/>
        </authorList>
    </citation>
    <scope>NUCLEOTIDE SEQUENCE</scope>
    <source>
        <strain evidence="3">DSM 45406</strain>
    </source>
</reference>
<dbReference type="InterPro" id="IPR002711">
    <property type="entry name" value="HNH"/>
</dbReference>
<dbReference type="Pfam" id="PF01844">
    <property type="entry name" value="HNH"/>
    <property type="match status" value="1"/>
</dbReference>
<keyword evidence="3" id="KW-0540">Nuclease</keyword>
<accession>A0A9X2Y945</accession>
<sequence>MSLGHRDGRTARRGDAMRTKSLGAQPKTRLGIADQIRQSVTSRPTERCRNHTGSDVPLRYRTCVLDRRRHGTPSSRCRAGGTHSMTNLQPACRPCNEAKGSSAESELKS</sequence>
<dbReference type="Gene3D" id="1.10.30.50">
    <property type="match status" value="1"/>
</dbReference>
<gene>
    <name evidence="3" type="ORF">H7H73_01820</name>
</gene>
<keyword evidence="3" id="KW-0255">Endonuclease</keyword>
<dbReference type="AlphaFoldDB" id="A0A9X2Y945"/>
<evidence type="ECO:0000256" key="1">
    <source>
        <dbReference type="SAM" id="MobiDB-lite"/>
    </source>
</evidence>
<evidence type="ECO:0000259" key="2">
    <source>
        <dbReference type="Pfam" id="PF01844"/>
    </source>
</evidence>
<dbReference type="GO" id="GO:0003676">
    <property type="term" value="F:nucleic acid binding"/>
    <property type="evidence" value="ECO:0007669"/>
    <property type="project" value="InterPro"/>
</dbReference>
<keyword evidence="3" id="KW-0378">Hydrolase</keyword>
<organism evidence="3 4">
    <name type="scientific">Mycolicibacterium rufum</name>
    <dbReference type="NCBI Taxonomy" id="318424"/>
    <lineage>
        <taxon>Bacteria</taxon>
        <taxon>Bacillati</taxon>
        <taxon>Actinomycetota</taxon>
        <taxon>Actinomycetes</taxon>
        <taxon>Mycobacteriales</taxon>
        <taxon>Mycobacteriaceae</taxon>
        <taxon>Mycolicibacterium</taxon>
    </lineage>
</organism>
<comment type="caution">
    <text evidence="3">The sequence shown here is derived from an EMBL/GenBank/DDBJ whole genome shotgun (WGS) entry which is preliminary data.</text>
</comment>
<evidence type="ECO:0000313" key="3">
    <source>
        <dbReference type="EMBL" id="MCV7069438.1"/>
    </source>
</evidence>
<name>A0A9X2Y945_9MYCO</name>
<protein>
    <submittedName>
        <fullName evidence="3">HNH endonuclease</fullName>
    </submittedName>
</protein>
<feature type="region of interest" description="Disordered" evidence="1">
    <location>
        <begin position="1"/>
        <end position="30"/>
    </location>
</feature>